<protein>
    <recommendedName>
        <fullName evidence="8">Integrase catalytic domain-containing protein</fullName>
    </recommendedName>
</protein>
<evidence type="ECO:0000259" key="2">
    <source>
        <dbReference type="PROSITE" id="PS50878"/>
    </source>
</evidence>
<dbReference type="Gene3D" id="3.10.10.10">
    <property type="entry name" value="HIV Type 1 Reverse Transcriptase, subunit A, domain 1"/>
    <property type="match status" value="1"/>
</dbReference>
<dbReference type="EMBL" id="SSTE01006004">
    <property type="protein sequence ID" value="KAA0059585.1"/>
    <property type="molecule type" value="Genomic_DNA"/>
</dbReference>
<evidence type="ECO:0000313" key="4">
    <source>
        <dbReference type="EMBL" id="KAA0059585.1"/>
    </source>
</evidence>
<dbReference type="AlphaFoldDB" id="A0A5A7V172"/>
<feature type="domain" description="Reverse transcriptase" evidence="2">
    <location>
        <begin position="136"/>
        <end position="318"/>
    </location>
</feature>
<dbReference type="PROSITE" id="PS50994">
    <property type="entry name" value="INTEGRASE"/>
    <property type="match status" value="1"/>
</dbReference>
<organism evidence="4 6">
    <name type="scientific">Cucumis melo var. makuwa</name>
    <name type="common">Oriental melon</name>
    <dbReference type="NCBI Taxonomy" id="1194695"/>
    <lineage>
        <taxon>Eukaryota</taxon>
        <taxon>Viridiplantae</taxon>
        <taxon>Streptophyta</taxon>
        <taxon>Embryophyta</taxon>
        <taxon>Tracheophyta</taxon>
        <taxon>Spermatophyta</taxon>
        <taxon>Magnoliopsida</taxon>
        <taxon>eudicotyledons</taxon>
        <taxon>Gunneridae</taxon>
        <taxon>Pentapetalae</taxon>
        <taxon>rosids</taxon>
        <taxon>fabids</taxon>
        <taxon>Cucurbitales</taxon>
        <taxon>Cucurbitaceae</taxon>
        <taxon>Benincaseae</taxon>
        <taxon>Cucumis</taxon>
    </lineage>
</organism>
<sequence length="981" mass="113844">MAKKKNVQTPRASIFNRLGDGGPHVQAGSNIDTKKKESTFRTSVWRRIKHTDIESCHGKEFPCEVKRHDVILTNPEKEDSEDGEGEISCHHITILKELEIETPEEDTEDVPQSLDGGQSTLDELKEIEVEVNKLIEARFIREVKYPTWIANIVPVRKKNGQLRVCVDFCDLNNACPKDDFPLPITKIMVDATTGHEALSFMDGSSGYNQIRMDLLDEEMTTFRTPKGIYCYKVMPFGLKNVGATYQRAMQKVFDDMLHKYVECYVDDLVVKPKRQQDHLKDLKAVFDRLRKYQLRMNPLKCAFGVTLRNFFGFIAFTVHLVAKADPIKYVLSRPIISRLLAKWAVLLQQYDIVYISQKPIKGQALADFLADHPIPSDWKLCEDLPDGEVFFTKVIEPWTIFMLAKLCSNNVAEYQALIVGLQMALEIREANVTTSHLIDEEDWRQPIIKYLEHGKLPKDSRHKTESLYIQPWLLGRLRLGDLIWLALLHRNHQHDILILAATDYFSKWAEAIPLREAKKENVANFIRSHIIYRYGIPHRIVTDNGRQFSNNMIDKLCEKFKFKQYKSSMYNALANGLAEAFNKTLCNLLKKIVSKSKRDWQERIDEALWAYRTTQRTPTGVTPYSLVYGVEAILFLEREIPSLRMVVQEGLTTKDNVKLRLQELEALDEKRLEAQQALECYQARMSKAFDKHVKPRSFQVGDLVLAVRRPIITTRHTGNKFTPKWDGLYIVKEVYTNGAYKIVDKLAQSTANFLRNFMLNVVANREGLHLHLLTCVAAEKLVVSNMLHREDRHLKYVAVRRSSSPIGCIKRMIISNMLQPRRSSPQICCNREGHHLKYVVVEKVVVSHMLQRRRLSSQICCSQEGRRLNYVVAEKVFVSNMLQLRRSWSQICCSREGRRLKYVATEAIDIFIFIFMWRKQLSSSIMQRRRSSSSRRPSRDDHHLHLKYGRHLHLQCNTVEMIIIFIFNTVQQRQSLLEFMS</sequence>
<dbReference type="PROSITE" id="PS50878">
    <property type="entry name" value="RT_POL"/>
    <property type="match status" value="1"/>
</dbReference>
<dbReference type="EMBL" id="SSTD01003745">
    <property type="protein sequence ID" value="TYK25791.1"/>
    <property type="molecule type" value="Genomic_DNA"/>
</dbReference>
<feature type="region of interest" description="Disordered" evidence="1">
    <location>
        <begin position="1"/>
        <end position="36"/>
    </location>
</feature>
<feature type="domain" description="Integrase catalytic" evidence="3">
    <location>
        <begin position="467"/>
        <end position="631"/>
    </location>
</feature>
<dbReference type="Proteomes" id="UP000321393">
    <property type="component" value="Unassembled WGS sequence"/>
</dbReference>
<evidence type="ECO:0000313" key="7">
    <source>
        <dbReference type="Proteomes" id="UP000321947"/>
    </source>
</evidence>
<reference evidence="6 7" key="1">
    <citation type="submission" date="2019-08" db="EMBL/GenBank/DDBJ databases">
        <title>Draft genome sequences of two oriental melons (Cucumis melo L. var makuwa).</title>
        <authorList>
            <person name="Kwon S.-Y."/>
        </authorList>
    </citation>
    <scope>NUCLEOTIDE SEQUENCE [LARGE SCALE GENOMIC DNA]</scope>
    <source>
        <strain evidence="7">cv. Chang Bougi</strain>
        <strain evidence="6">cv. SW 3</strain>
        <tissue evidence="4">Leaf</tissue>
    </source>
</reference>
<evidence type="ECO:0008006" key="8">
    <source>
        <dbReference type="Google" id="ProtNLM"/>
    </source>
</evidence>
<dbReference type="CDD" id="cd01647">
    <property type="entry name" value="RT_LTR"/>
    <property type="match status" value="1"/>
</dbReference>
<evidence type="ECO:0000313" key="6">
    <source>
        <dbReference type="Proteomes" id="UP000321393"/>
    </source>
</evidence>
<dbReference type="PANTHER" id="PTHR37984:SF5">
    <property type="entry name" value="PROTEIN NYNRIN-LIKE"/>
    <property type="match status" value="1"/>
</dbReference>
<dbReference type="InterPro" id="IPR001584">
    <property type="entry name" value="Integrase_cat-core"/>
</dbReference>
<comment type="caution">
    <text evidence="4">The sequence shown here is derived from an EMBL/GenBank/DDBJ whole genome shotgun (WGS) entry which is preliminary data.</text>
</comment>
<dbReference type="PANTHER" id="PTHR37984">
    <property type="entry name" value="PROTEIN CBG26694"/>
    <property type="match status" value="1"/>
</dbReference>
<dbReference type="InterPro" id="IPR043502">
    <property type="entry name" value="DNA/RNA_pol_sf"/>
</dbReference>
<proteinExistence type="predicted"/>
<dbReference type="InterPro" id="IPR050951">
    <property type="entry name" value="Retrovirus_Pol_polyprotein"/>
</dbReference>
<dbReference type="Proteomes" id="UP000321947">
    <property type="component" value="Unassembled WGS sequence"/>
</dbReference>
<dbReference type="Gene3D" id="3.30.420.10">
    <property type="entry name" value="Ribonuclease H-like superfamily/Ribonuclease H"/>
    <property type="match status" value="1"/>
</dbReference>
<evidence type="ECO:0000256" key="1">
    <source>
        <dbReference type="SAM" id="MobiDB-lite"/>
    </source>
</evidence>
<dbReference type="GO" id="GO:0015074">
    <property type="term" value="P:DNA integration"/>
    <property type="evidence" value="ECO:0007669"/>
    <property type="project" value="InterPro"/>
</dbReference>
<dbReference type="InterPro" id="IPR012337">
    <property type="entry name" value="RNaseH-like_sf"/>
</dbReference>
<dbReference type="InterPro" id="IPR043128">
    <property type="entry name" value="Rev_trsase/Diguanyl_cyclase"/>
</dbReference>
<gene>
    <name evidence="5" type="ORF">E5676_scaffold640G00360</name>
    <name evidence="4" type="ORF">E6C27_scaffold54G00040</name>
</gene>
<evidence type="ECO:0000259" key="3">
    <source>
        <dbReference type="PROSITE" id="PS50994"/>
    </source>
</evidence>
<dbReference type="Gene3D" id="3.30.70.270">
    <property type="match status" value="1"/>
</dbReference>
<dbReference type="OrthoDB" id="1934939at2759"/>
<accession>A0A5A7V172</accession>
<evidence type="ECO:0000313" key="5">
    <source>
        <dbReference type="EMBL" id="TYK25791.1"/>
    </source>
</evidence>
<dbReference type="SUPFAM" id="SSF56672">
    <property type="entry name" value="DNA/RNA polymerases"/>
    <property type="match status" value="1"/>
</dbReference>
<dbReference type="Pfam" id="PF00665">
    <property type="entry name" value="rve"/>
    <property type="match status" value="1"/>
</dbReference>
<dbReference type="InterPro" id="IPR036397">
    <property type="entry name" value="RNaseH_sf"/>
</dbReference>
<dbReference type="GO" id="GO:0003676">
    <property type="term" value="F:nucleic acid binding"/>
    <property type="evidence" value="ECO:0007669"/>
    <property type="project" value="InterPro"/>
</dbReference>
<dbReference type="Pfam" id="PF00078">
    <property type="entry name" value="RVT_1"/>
    <property type="match status" value="1"/>
</dbReference>
<dbReference type="SUPFAM" id="SSF53098">
    <property type="entry name" value="Ribonuclease H-like"/>
    <property type="match status" value="1"/>
</dbReference>
<dbReference type="InterPro" id="IPR000477">
    <property type="entry name" value="RT_dom"/>
</dbReference>
<name>A0A5A7V172_CUCMM</name>